<gene>
    <name evidence="2" type="ORF">ABR55_01505</name>
</gene>
<evidence type="ECO:0000313" key="2">
    <source>
        <dbReference type="EMBL" id="KRO35210.1"/>
    </source>
</evidence>
<dbReference type="AlphaFoldDB" id="A0A0R2PIU2"/>
<dbReference type="Proteomes" id="UP000052955">
    <property type="component" value="Unassembled WGS sequence"/>
</dbReference>
<proteinExistence type="predicted"/>
<evidence type="ECO:0008006" key="4">
    <source>
        <dbReference type="Google" id="ProtNLM"/>
    </source>
</evidence>
<accession>A0A0R2PIU2</accession>
<evidence type="ECO:0000256" key="1">
    <source>
        <dbReference type="SAM" id="SignalP"/>
    </source>
</evidence>
<keyword evidence="1" id="KW-0732">Signal</keyword>
<evidence type="ECO:0000313" key="3">
    <source>
        <dbReference type="Proteomes" id="UP000052955"/>
    </source>
</evidence>
<comment type="caution">
    <text evidence="2">The sequence shown here is derived from an EMBL/GenBank/DDBJ whole genome shotgun (WGS) entry which is preliminary data.</text>
</comment>
<reference evidence="2 3" key="1">
    <citation type="submission" date="2015-10" db="EMBL/GenBank/DDBJ databases">
        <title>Metagenome-Assembled Genomes uncover a global brackish microbiome.</title>
        <authorList>
            <person name="Hugerth L.W."/>
            <person name="Larsson J."/>
            <person name="Alneberg J."/>
            <person name="Lindh M.V."/>
            <person name="Legrand C."/>
            <person name="Pinhassi J."/>
            <person name="Andersson A.F."/>
        </authorList>
    </citation>
    <scope>NUCLEOTIDE SEQUENCE [LARGE SCALE GENOMIC DNA]</scope>
    <source>
        <strain evidence="2">BACL15 MAG-120823-bin78</strain>
    </source>
</reference>
<feature type="signal peptide" evidence="1">
    <location>
        <begin position="1"/>
        <end position="26"/>
    </location>
</feature>
<sequence>MQSSRNMAGLLLAMMFTISNLTPAYAHQPINLTAANSSANKGPIIVDGKVSFVIRANFTKPNQTQGFRAALQAGETLYFEYLIIDKAPENKLAKSKLPVATITDPGGKKMVIKFTERTKFYYPFLDTNFVYLARYDQTALDGIYKFTLRSKAKAAIQVVVGTLETYGEVLSPATCPAWVEPIDEVKILPAYAEGLVGMKKEAAASCAEKLGWQYRIGQEDNQMFALTKDYRLDRITVSIKKGLITQSLVG</sequence>
<dbReference type="EMBL" id="LIAN01000354">
    <property type="protein sequence ID" value="KRO35210.1"/>
    <property type="molecule type" value="Genomic_DNA"/>
</dbReference>
<name>A0A0R2PIU2_9ACTN</name>
<organism evidence="2 3">
    <name type="scientific">Actinobacteria bacterium BACL15 MAG-120823-bin78</name>
    <dbReference type="NCBI Taxonomy" id="1655563"/>
    <lineage>
        <taxon>Bacteria</taxon>
        <taxon>Bacillati</taxon>
        <taxon>Actinomycetota</taxon>
        <taxon>Actinomycetes</taxon>
        <taxon>Actinomycetes incertae sedis</taxon>
        <taxon>ac1 cluster</taxon>
    </lineage>
</organism>
<protein>
    <recommendedName>
        <fullName evidence="4">DUF4198 domain-containing protein</fullName>
    </recommendedName>
</protein>
<feature type="chain" id="PRO_5006421622" description="DUF4198 domain-containing protein" evidence="1">
    <location>
        <begin position="27"/>
        <end position="250"/>
    </location>
</feature>